<evidence type="ECO:0000313" key="10">
    <source>
        <dbReference type="Proteomes" id="UP000053029"/>
    </source>
</evidence>
<keyword evidence="3 7" id="KW-0812">Transmembrane</keyword>
<evidence type="ECO:0000256" key="6">
    <source>
        <dbReference type="SAM" id="MobiDB-lite"/>
    </source>
</evidence>
<feature type="transmembrane region" description="Helical" evidence="7">
    <location>
        <begin position="315"/>
        <end position="340"/>
    </location>
</feature>
<feature type="transmembrane region" description="Helical" evidence="7">
    <location>
        <begin position="179"/>
        <end position="200"/>
    </location>
</feature>
<organism evidence="9 10">
    <name type="scientific">Fonsecaea pedrosoi CBS 271.37</name>
    <dbReference type="NCBI Taxonomy" id="1442368"/>
    <lineage>
        <taxon>Eukaryota</taxon>
        <taxon>Fungi</taxon>
        <taxon>Dikarya</taxon>
        <taxon>Ascomycota</taxon>
        <taxon>Pezizomycotina</taxon>
        <taxon>Eurotiomycetes</taxon>
        <taxon>Chaetothyriomycetidae</taxon>
        <taxon>Chaetothyriales</taxon>
        <taxon>Herpotrichiellaceae</taxon>
        <taxon>Fonsecaea</taxon>
    </lineage>
</organism>
<feature type="transmembrane region" description="Helical" evidence="7">
    <location>
        <begin position="382"/>
        <end position="401"/>
    </location>
</feature>
<dbReference type="Gene3D" id="1.20.1250.20">
    <property type="entry name" value="MFS general substrate transporter like domains"/>
    <property type="match status" value="2"/>
</dbReference>
<feature type="transmembrane region" description="Helical" evidence="7">
    <location>
        <begin position="119"/>
        <end position="138"/>
    </location>
</feature>
<evidence type="ECO:0000313" key="9">
    <source>
        <dbReference type="EMBL" id="KIW84401.1"/>
    </source>
</evidence>
<feature type="transmembrane region" description="Helical" evidence="7">
    <location>
        <begin position="144"/>
        <end position="167"/>
    </location>
</feature>
<reference evidence="9 10" key="1">
    <citation type="submission" date="2015-01" db="EMBL/GenBank/DDBJ databases">
        <title>The Genome Sequence of Fonsecaea pedrosoi CBS 271.37.</title>
        <authorList>
            <consortium name="The Broad Institute Genomics Platform"/>
            <person name="Cuomo C."/>
            <person name="de Hoog S."/>
            <person name="Gorbushina A."/>
            <person name="Stielow B."/>
            <person name="Teixiera M."/>
            <person name="Abouelleil A."/>
            <person name="Chapman S.B."/>
            <person name="Priest M."/>
            <person name="Young S.K."/>
            <person name="Wortman J."/>
            <person name="Nusbaum C."/>
            <person name="Birren B."/>
        </authorList>
    </citation>
    <scope>NUCLEOTIDE SEQUENCE [LARGE SCALE GENOMIC DNA]</scope>
    <source>
        <strain evidence="9 10">CBS 271.37</strain>
    </source>
</reference>
<evidence type="ECO:0000259" key="8">
    <source>
        <dbReference type="PROSITE" id="PS50850"/>
    </source>
</evidence>
<keyword evidence="4 7" id="KW-1133">Transmembrane helix</keyword>
<accession>A0A0D2E2X9</accession>
<dbReference type="GO" id="GO:0022857">
    <property type="term" value="F:transmembrane transporter activity"/>
    <property type="evidence" value="ECO:0007669"/>
    <property type="project" value="InterPro"/>
</dbReference>
<feature type="domain" description="Major facilitator superfamily (MFS) profile" evidence="8">
    <location>
        <begin position="53"/>
        <end position="498"/>
    </location>
</feature>
<dbReference type="InterPro" id="IPR011701">
    <property type="entry name" value="MFS"/>
</dbReference>
<evidence type="ECO:0000256" key="4">
    <source>
        <dbReference type="ARBA" id="ARBA00022989"/>
    </source>
</evidence>
<dbReference type="Proteomes" id="UP000053029">
    <property type="component" value="Unassembled WGS sequence"/>
</dbReference>
<keyword evidence="2" id="KW-0813">Transport</keyword>
<feature type="transmembrane region" description="Helical" evidence="7">
    <location>
        <begin position="407"/>
        <end position="427"/>
    </location>
</feature>
<feature type="region of interest" description="Disordered" evidence="6">
    <location>
        <begin position="1"/>
        <end position="35"/>
    </location>
</feature>
<name>A0A0D2E2X9_9EURO</name>
<feature type="transmembrane region" description="Helical" evidence="7">
    <location>
        <begin position="346"/>
        <end position="370"/>
    </location>
</feature>
<dbReference type="SUPFAM" id="SSF103473">
    <property type="entry name" value="MFS general substrate transporter"/>
    <property type="match status" value="1"/>
</dbReference>
<evidence type="ECO:0000256" key="2">
    <source>
        <dbReference type="ARBA" id="ARBA00022448"/>
    </source>
</evidence>
<gene>
    <name evidence="9" type="ORF">Z517_03651</name>
</gene>
<feature type="transmembrane region" description="Helical" evidence="7">
    <location>
        <begin position="90"/>
        <end position="112"/>
    </location>
</feature>
<dbReference type="OrthoDB" id="3639251at2759"/>
<dbReference type="InterPro" id="IPR036259">
    <property type="entry name" value="MFS_trans_sf"/>
</dbReference>
<feature type="compositionally biased region" description="Basic and acidic residues" evidence="6">
    <location>
        <begin position="7"/>
        <end position="33"/>
    </location>
</feature>
<dbReference type="HOGENOM" id="CLU_001265_0_1_1"/>
<evidence type="ECO:0000256" key="1">
    <source>
        <dbReference type="ARBA" id="ARBA00004141"/>
    </source>
</evidence>
<evidence type="ECO:0000256" key="7">
    <source>
        <dbReference type="SAM" id="Phobius"/>
    </source>
</evidence>
<dbReference type="GO" id="GO:0016020">
    <property type="term" value="C:membrane"/>
    <property type="evidence" value="ECO:0007669"/>
    <property type="project" value="UniProtKB-SubCell"/>
</dbReference>
<protein>
    <recommendedName>
        <fullName evidence="8">Major facilitator superfamily (MFS) profile domain-containing protein</fullName>
    </recommendedName>
</protein>
<dbReference type="GeneID" id="25303141"/>
<dbReference type="Pfam" id="PF07690">
    <property type="entry name" value="MFS_1"/>
    <property type="match status" value="1"/>
</dbReference>
<dbReference type="InterPro" id="IPR020846">
    <property type="entry name" value="MFS_dom"/>
</dbReference>
<proteinExistence type="predicted"/>
<feature type="transmembrane region" description="Helical" evidence="7">
    <location>
        <begin position="239"/>
        <end position="260"/>
    </location>
</feature>
<dbReference type="PANTHER" id="PTHR43791:SF47">
    <property type="entry name" value="MAJOR FACILITATOR SUPERFAMILY (MFS) PROFILE DOMAIN-CONTAINING PROTEIN-RELATED"/>
    <property type="match status" value="1"/>
</dbReference>
<feature type="transmembrane region" description="Helical" evidence="7">
    <location>
        <begin position="472"/>
        <end position="491"/>
    </location>
</feature>
<feature type="transmembrane region" description="Helical" evidence="7">
    <location>
        <begin position="439"/>
        <end position="460"/>
    </location>
</feature>
<dbReference type="VEuPathDB" id="FungiDB:Z517_03651"/>
<dbReference type="PROSITE" id="PS50850">
    <property type="entry name" value="MFS"/>
    <property type="match status" value="1"/>
</dbReference>
<dbReference type="RefSeq" id="XP_013288209.1">
    <property type="nucleotide sequence ID" value="XM_013432755.1"/>
</dbReference>
<keyword evidence="5 7" id="KW-0472">Membrane</keyword>
<dbReference type="AlphaFoldDB" id="A0A0D2E2X9"/>
<evidence type="ECO:0000256" key="5">
    <source>
        <dbReference type="ARBA" id="ARBA00023136"/>
    </source>
</evidence>
<dbReference type="FunFam" id="1.20.1250.20:FF:000013">
    <property type="entry name" value="MFS general substrate transporter"/>
    <property type="match status" value="1"/>
</dbReference>
<sequence length="517" mass="56975">MGSTEQQKSKDAVEHFDNEPGHDKEEKGFKSHDAATFSPAEEKRLLRRIDLRVTCVLGSLYLIAQIDRNNLGNANIAGMSVDLDLTGSRYSIVVLFMFITYVCFQPVAVVVIRKVGARVFFTTIVFFWAATEISLGLVKDWYDMIPLRLILGAFEAGMFPCAAYMLSSWYTRFELQQRMALFYLIGTVASAFTGILAYGVSQMGGLGSGPEWWGHRYGPTKENPDAPSGFESGIAGWRWIFIMFGIFTLVVGIVCFFLIVEFPEKELEPKRWKVPFLSERETEHAISRIQDDRADTEAEDFTVRKYLRGAADLKVWGHAAVFGLTTVTNYAVVYFLPIILREGLGFGIAASQCLTAPPYVLGCIWMLSLGWLSDKVRLRSPFIVFNCCSSILGLGLLGYTHAVASRLVGAFLVTAAGSANIPAALAWQANNVRGQWKRALTSAMAVGAGGIGGIVGGTVFRTEDAPTYHPGIIATLVANSLMILVCALLNIKFYRANRRVEAGGKPIEGLASFRYTY</sequence>
<keyword evidence="10" id="KW-1185">Reference proteome</keyword>
<dbReference type="EMBL" id="KN846970">
    <property type="protein sequence ID" value="KIW84401.1"/>
    <property type="molecule type" value="Genomic_DNA"/>
</dbReference>
<evidence type="ECO:0000256" key="3">
    <source>
        <dbReference type="ARBA" id="ARBA00022692"/>
    </source>
</evidence>
<dbReference type="PANTHER" id="PTHR43791">
    <property type="entry name" value="PERMEASE-RELATED"/>
    <property type="match status" value="1"/>
</dbReference>
<comment type="subcellular location">
    <subcellularLocation>
        <location evidence="1">Membrane</location>
        <topology evidence="1">Multi-pass membrane protein</topology>
    </subcellularLocation>
</comment>